<dbReference type="PROSITE" id="PS50157">
    <property type="entry name" value="ZINC_FINGER_C2H2_2"/>
    <property type="match status" value="1"/>
</dbReference>
<accession>A0A9P1GJ15</accession>
<feature type="domain" description="C2H2-type" evidence="3">
    <location>
        <begin position="2079"/>
        <end position="2106"/>
    </location>
</feature>
<dbReference type="EMBL" id="CAMXCT030005334">
    <property type="protein sequence ID" value="CAL4799401.1"/>
    <property type="molecule type" value="Genomic_DNA"/>
</dbReference>
<keyword evidence="1" id="KW-0863">Zinc-finger</keyword>
<dbReference type="Proteomes" id="UP001152797">
    <property type="component" value="Unassembled WGS sequence"/>
</dbReference>
<dbReference type="InterPro" id="IPR032710">
    <property type="entry name" value="NTF2-like_dom_sf"/>
</dbReference>
<dbReference type="InterPro" id="IPR037401">
    <property type="entry name" value="SnoaL-like"/>
</dbReference>
<dbReference type="Pfam" id="PF12680">
    <property type="entry name" value="SnoaL_2"/>
    <property type="match status" value="1"/>
</dbReference>
<dbReference type="SUPFAM" id="SSF54427">
    <property type="entry name" value="NTF2-like"/>
    <property type="match status" value="1"/>
</dbReference>
<name>A0A9P1GJ15_9DINO</name>
<comment type="caution">
    <text evidence="4">The sequence shown here is derived from an EMBL/GenBank/DDBJ whole genome shotgun (WGS) entry which is preliminary data.</text>
</comment>
<dbReference type="GO" id="GO:0009982">
    <property type="term" value="F:pseudouridine synthase activity"/>
    <property type="evidence" value="ECO:0007669"/>
    <property type="project" value="InterPro"/>
</dbReference>
<dbReference type="GO" id="GO:0008270">
    <property type="term" value="F:zinc ion binding"/>
    <property type="evidence" value="ECO:0007669"/>
    <property type="project" value="UniProtKB-KW"/>
</dbReference>
<keyword evidence="1" id="KW-0862">Zinc</keyword>
<dbReference type="Gene3D" id="3.10.450.50">
    <property type="match status" value="1"/>
</dbReference>
<dbReference type="InterPro" id="IPR013087">
    <property type="entry name" value="Znf_C2H2_type"/>
</dbReference>
<dbReference type="OrthoDB" id="426178at2759"/>
<evidence type="ECO:0000256" key="2">
    <source>
        <dbReference type="SAM" id="MobiDB-lite"/>
    </source>
</evidence>
<reference evidence="4" key="1">
    <citation type="submission" date="2022-10" db="EMBL/GenBank/DDBJ databases">
        <authorList>
            <person name="Chen Y."/>
            <person name="Dougan E. K."/>
            <person name="Chan C."/>
            <person name="Rhodes N."/>
            <person name="Thang M."/>
        </authorList>
    </citation>
    <scope>NUCLEOTIDE SEQUENCE</scope>
</reference>
<evidence type="ECO:0000313" key="6">
    <source>
        <dbReference type="Proteomes" id="UP001152797"/>
    </source>
</evidence>
<feature type="region of interest" description="Disordered" evidence="2">
    <location>
        <begin position="69"/>
        <end position="117"/>
    </location>
</feature>
<dbReference type="EMBL" id="CAMXCT020005334">
    <property type="protein sequence ID" value="CAL1165464.1"/>
    <property type="molecule type" value="Genomic_DNA"/>
</dbReference>
<dbReference type="GO" id="GO:0003723">
    <property type="term" value="F:RNA binding"/>
    <property type="evidence" value="ECO:0007669"/>
    <property type="project" value="InterPro"/>
</dbReference>
<proteinExistence type="predicted"/>
<evidence type="ECO:0000313" key="5">
    <source>
        <dbReference type="EMBL" id="CAL4799401.1"/>
    </source>
</evidence>
<dbReference type="Gene3D" id="3.30.70.660">
    <property type="entry name" value="Pseudouridine synthase I, catalytic domain, C-terminal subdomain"/>
    <property type="match status" value="1"/>
</dbReference>
<keyword evidence="1" id="KW-0479">Metal-binding</keyword>
<protein>
    <recommendedName>
        <fullName evidence="3">C2H2-type domain-containing protein</fullName>
    </recommendedName>
</protein>
<feature type="compositionally biased region" description="Polar residues" evidence="2">
    <location>
        <begin position="89"/>
        <end position="102"/>
    </location>
</feature>
<evidence type="ECO:0000313" key="4">
    <source>
        <dbReference type="EMBL" id="CAI4012089.1"/>
    </source>
</evidence>
<dbReference type="EMBL" id="CAMXCT010005334">
    <property type="protein sequence ID" value="CAI4012089.1"/>
    <property type="molecule type" value="Genomic_DNA"/>
</dbReference>
<organism evidence="4">
    <name type="scientific">Cladocopium goreaui</name>
    <dbReference type="NCBI Taxonomy" id="2562237"/>
    <lineage>
        <taxon>Eukaryota</taxon>
        <taxon>Sar</taxon>
        <taxon>Alveolata</taxon>
        <taxon>Dinophyceae</taxon>
        <taxon>Suessiales</taxon>
        <taxon>Symbiodiniaceae</taxon>
        <taxon>Cladocopium</taxon>
    </lineage>
</organism>
<sequence length="2901" mass="336160">MAWRSSYEVTPLQAALLRRSPRQVVRAPSPPRGLETPVGQSLDDMIDEIRRLRANVLPRGLHPEVLQNDSTEDFHLSPGSDVTAASGAELSNSKWLTPSPGASSHRARRVPVSPVRRPSPLRPTLWEERQLRRCLRQWRAECHRPGALVRGPSRSASVHRAFAREEFPEPEALKREEYVTEHHKPFADDTYWLFWDDYSKHNWADAYEHIASQTSEGALAALGEANFQNCVRISVKAVGHTQESPKDVDQAVAVLCRACSVAKWSLGRVVGCIDHPKKKEVVEAFIKVAAPDFAAAEPGAQADQIMEMIDDQAEAYGFMVLTVVRACLAAGNQEEKALAVLEKYLKLHRPPDPYDGGDLLALWYALQWRKSGRKPKVVRKAALVLFKSHEMKIVVDDDGTEMDVGVSSWDEEVLKNETVPEIMRDWRLFSDAMCFLTDGAIGFEPIVVEGCWDVTPKAFNPIWDSKYKRCISHSNFSEKEFLKALQTWEEGYKEANGGESDIILFHLLFPALKPKEAKVDICVGGICTSTLWHSAFKGRPAYQDEGLQWSHHHRVFWMFHETHHLYEGQFTKRFDFAELIKKTDHPMFNLDNWMEEFKGGNEFFPGEHWHGKSEFDWYVQCITKRLNTLADPPIQDYWTNWWGGKEVDAAGGYFDFVAEFHALWEAGSNENWEKVCELVESQLRPMCHKKLGEGNYRIVVTFAVRGLTLTGQALDGPVLSALKRGMDVLEYPEERAEELIANIPGDKKEELLRLYKESDKAQERPRQKLEQQSKPISIIDDHHQMWDAYREKDWQEVLEHVETQVTTEARERLGDQNYRNCFSMSFAAIGNGKVSPKDVEDAVELLRKGMELTGWPLSTFRDLLGQHPKMYQVLQPFVADDEEGEFHDFISEHHVLWEAGSKENWEKVCEVVDSQLRPMAYKRLGEPNYRNVVILGLRGLALSGRALEGPVLEALKKGMEVLGYPKERAKELVNGIGAEKEAELLRIYGEACEDHLPPAMAPSAASRLDRCWHAWRRLVQTDHAGELELSVQLLHMQMARSQRRSLSFWHRWAQRRPGRNDRRRFRSCTRRLALQRWRSAVESQRQWQAMNDQAMSLLRISALRRTLQWLRGQKGLKEDEEIQRQRKMLAQQSHVRRCLFSSLATWVRFASLNRRVQQGQQLIAKRHAREALQRLRRFLRERKGLQLVLTMLQLQKKARQRSRKLQQWQRWCRTRRQREVQLQGHLHNCLEPRLLRRLLLLWATWTRQEQRNQATLQKAHVVLNLSLKSRSFHAWLQRQKGVQKAASCLRGLADVLALRSVAVVLELWRLAQLQMVKERAALDLLTAGLEKLLQRGTLHAWLANAHLVRRHGEILQTVHSARGRSLLAHALAQWHRKCRKSRYAETKLQGLQGDMQRCFLVHLWDGWLRLTARMRQALHLSQLQKRRGSSRILQRWLGLFRAGEGHRQQLTVLKARVWNAWLGRTIHSMEVAHQRISHGIARRKGFLLQAAISWWVQALERIREFKVLVPVLMDTLSEACLAHGQRQMYGTWRRWWRWVEEGRRADDEELLYISFHSWLNGSVEQRHKRGVHLLCERYRDVRMKRKTLFAWKRRVERLTSVMNSVELWAANSYSQHALRVLAAWHGTCRRRLRARQGQQLLMQRRRAALLNSWHLLMLRNITAEGVAEAVLQSRALQWLHAWKAWASAHARRREGDEVKTAFVRQSRQRWGIERWCSAGRFRRLVDVAEKWDGQVLCKQLVLRAFTGWSAMMGLYACGEKVAAAVGARRAKRMLRHWSFLLLVGEKRPHQLMRQIMARWRLFLQRCSEVQRGLERLGRWTMGPTFRRFVAYVQDRKQRRQNVSSHGSRLQGSLMEPVARTASPAPPAPAASLRQKPPRTLPLWPAVPAVLCALQSWRRMKVLRQAVPCQLTSSRVCEMVEEYRQAWVTQDPARIASLFAPDAVYIERIFDTRSTYRGREAIKEYWETQVIGKQSNIQFRHVVNDMILDPEKRKAMVKWLAEFDNVRYRVPEKEKRVRFVQVAILEFSEDVKELKVLEEYMQSVHGEHFRWPSSLRAPETTLSAMRRMEPTAFASQAISASCAACGKHFPSRNALFRHMRRDGGVNACVPRLVPLPPSETTRESRAQVALLVSYNEKPSEEWVEHLFHASLAAFPASAAEPAPAPRISWAVPPTRGAAAGNVLGLRLPRAVETVEEEVILERLRAALGCDSGPQLLSCRKVPCNFNARRCCELERFEALLPWSVFGSEASEELTDSTRGVTFDRALARRLKQGLRRLRKGKHWQNFCERSVSQGDPPSFFMNRLAATVERPGWCLISLSVQRSLPQMIPRLLGALVLWCRGFAPNFLEEALAEHSRVSMPSAPESCFYLLAPHMARFEHKNQVNLTFGFPELQSSHLQAFRDRIIYQEAATGELQRWSDGLAKRRKGPGHPVDPSLSLSPWQVLQERRLDERNGHTAEEDLQRRERVTMLRQRATLDLWREALLFHKAALWQEIRPRLVMAITGQSMLQTAFRALARRSVHRRKARRAQEAVQAKLSESRLLRSFDHWAKAFEMESSSFFASRILGRSKLKRILLRWKQHTNFRAGFATQVVKTLQNLELQRLQRSFDAWKQRPHLRHLAAGMWLLRRKTWISACFMAWKEEALKAAARRRHLRYFHRQVKFNKARRAGKVQRKHSHATLLRKVFKAYAAWVKRARSIQARAKHLGTELCLARKAQRLGSWAAHCRAFHVSSKRATQVFNAWLTQARREKTLSWASRSLASDQLRRAGQEGLRKLRSWCIFRRTLRAMMAGRRQTLLSSVLYCWVAALLPARHAMTELQHRARARLLQLFDAWARQGRQRGARKGQAEAMRLRCGLQGPREVIVAWFQHRRKLMAARRLCLVLDRGPKRLECRWVKSTNDTL</sequence>
<evidence type="ECO:0000259" key="3">
    <source>
        <dbReference type="PROSITE" id="PS50157"/>
    </source>
</evidence>
<keyword evidence="6" id="KW-1185">Reference proteome</keyword>
<evidence type="ECO:0000256" key="1">
    <source>
        <dbReference type="PROSITE-ProRule" id="PRU00042"/>
    </source>
</evidence>
<reference evidence="5 6" key="2">
    <citation type="submission" date="2024-05" db="EMBL/GenBank/DDBJ databases">
        <authorList>
            <person name="Chen Y."/>
            <person name="Shah S."/>
            <person name="Dougan E. K."/>
            <person name="Thang M."/>
            <person name="Chan C."/>
        </authorList>
    </citation>
    <scope>NUCLEOTIDE SEQUENCE [LARGE SCALE GENOMIC DNA]</scope>
</reference>
<gene>
    <name evidence="4" type="ORF">C1SCF055_LOCUS37189</name>
</gene>
<dbReference type="InterPro" id="IPR020095">
    <property type="entry name" value="PsdUridine_synth_TruA_C"/>
</dbReference>